<feature type="transmembrane region" description="Helical" evidence="9">
    <location>
        <begin position="40"/>
        <end position="59"/>
    </location>
</feature>
<comment type="caution">
    <text evidence="10">The sequence shown here is derived from an EMBL/GenBank/DDBJ whole genome shotgun (WGS) entry which is preliminary data.</text>
</comment>
<reference evidence="10 11" key="1">
    <citation type="submission" date="2019-01" db="EMBL/GenBank/DDBJ databases">
        <title>Lacunisphaera sp. strain TWA-58.</title>
        <authorList>
            <person name="Chen W.-M."/>
        </authorList>
    </citation>
    <scope>NUCLEOTIDE SEQUENCE [LARGE SCALE GENOMIC DNA]</scope>
    <source>
        <strain evidence="10 11">TWA-58</strain>
    </source>
</reference>
<feature type="transmembrane region" description="Helical" evidence="9">
    <location>
        <begin position="220"/>
        <end position="241"/>
    </location>
</feature>
<keyword evidence="5 9" id="KW-0812">Transmembrane</keyword>
<evidence type="ECO:0000256" key="6">
    <source>
        <dbReference type="ARBA" id="ARBA00022847"/>
    </source>
</evidence>
<feature type="transmembrane region" description="Helical" evidence="9">
    <location>
        <begin position="294"/>
        <end position="312"/>
    </location>
</feature>
<dbReference type="EMBL" id="SDHX01000002">
    <property type="protein sequence ID" value="RXK53613.1"/>
    <property type="molecule type" value="Genomic_DNA"/>
</dbReference>
<accession>A0A4Q1C5K0</accession>
<keyword evidence="8 9" id="KW-0472">Membrane</keyword>
<dbReference type="GO" id="GO:0015293">
    <property type="term" value="F:symporter activity"/>
    <property type="evidence" value="ECO:0007669"/>
    <property type="project" value="UniProtKB-KW"/>
</dbReference>
<keyword evidence="6" id="KW-0769">Symport</keyword>
<dbReference type="RefSeq" id="WP_129049468.1">
    <property type="nucleotide sequence ID" value="NZ_SDHX01000002.1"/>
</dbReference>
<dbReference type="Pfam" id="PF06379">
    <property type="entry name" value="RhaT"/>
    <property type="match status" value="1"/>
</dbReference>
<feature type="transmembrane region" description="Helical" evidence="9">
    <location>
        <begin position="178"/>
        <end position="200"/>
    </location>
</feature>
<dbReference type="Proteomes" id="UP000290218">
    <property type="component" value="Unassembled WGS sequence"/>
</dbReference>
<dbReference type="InterPro" id="IPR004673">
    <property type="entry name" value="L-rhamnose-proton_sym_RhaT"/>
</dbReference>
<keyword evidence="3" id="KW-0997">Cell inner membrane</keyword>
<keyword evidence="11" id="KW-1185">Reference proteome</keyword>
<dbReference type="GO" id="GO:0016020">
    <property type="term" value="C:membrane"/>
    <property type="evidence" value="ECO:0007669"/>
    <property type="project" value="InterPro"/>
</dbReference>
<keyword evidence="1" id="KW-0813">Transport</keyword>
<feature type="transmembrane region" description="Helical" evidence="9">
    <location>
        <begin position="79"/>
        <end position="97"/>
    </location>
</feature>
<keyword evidence="7 9" id="KW-1133">Transmembrane helix</keyword>
<name>A0A4Q1C5K0_9BACT</name>
<evidence type="ECO:0000256" key="8">
    <source>
        <dbReference type="ARBA" id="ARBA00023136"/>
    </source>
</evidence>
<keyword evidence="4" id="KW-0762">Sugar transport</keyword>
<dbReference type="OrthoDB" id="9790043at2"/>
<gene>
    <name evidence="10" type="ORF">ESB00_18155</name>
</gene>
<evidence type="ECO:0000256" key="7">
    <source>
        <dbReference type="ARBA" id="ARBA00022989"/>
    </source>
</evidence>
<feature type="transmembrane region" description="Helical" evidence="9">
    <location>
        <begin position="262"/>
        <end position="282"/>
    </location>
</feature>
<evidence type="ECO:0000256" key="9">
    <source>
        <dbReference type="SAM" id="Phobius"/>
    </source>
</evidence>
<evidence type="ECO:0000313" key="11">
    <source>
        <dbReference type="Proteomes" id="UP000290218"/>
    </source>
</evidence>
<evidence type="ECO:0000313" key="10">
    <source>
        <dbReference type="EMBL" id="RXK53613.1"/>
    </source>
</evidence>
<feature type="transmembrane region" description="Helical" evidence="9">
    <location>
        <begin position="104"/>
        <end position="124"/>
    </location>
</feature>
<protein>
    <submittedName>
        <fullName evidence="10">Rhamnose:proton symporter</fullName>
    </submittedName>
</protein>
<organism evidence="10 11">
    <name type="scientific">Oleiharenicola lentus</name>
    <dbReference type="NCBI Taxonomy" id="2508720"/>
    <lineage>
        <taxon>Bacteria</taxon>
        <taxon>Pseudomonadati</taxon>
        <taxon>Verrucomicrobiota</taxon>
        <taxon>Opitutia</taxon>
        <taxon>Opitutales</taxon>
        <taxon>Opitutaceae</taxon>
        <taxon>Oleiharenicola</taxon>
    </lineage>
</organism>
<evidence type="ECO:0000256" key="1">
    <source>
        <dbReference type="ARBA" id="ARBA00022448"/>
    </source>
</evidence>
<dbReference type="GO" id="GO:0015153">
    <property type="term" value="F:rhamnose transmembrane transporter activity"/>
    <property type="evidence" value="ECO:0007669"/>
    <property type="project" value="InterPro"/>
</dbReference>
<dbReference type="AlphaFoldDB" id="A0A4Q1C5K0"/>
<proteinExistence type="predicted"/>
<evidence type="ECO:0000256" key="2">
    <source>
        <dbReference type="ARBA" id="ARBA00022475"/>
    </source>
</evidence>
<sequence>MLPPDPNPLLGTAYHAVGAGSAALCYAPQRHLHKWSWQTYWLTQAAGCWLVFPWLFAWATIPELGTVLREAPAAAMWKSWALGAVYGVGGIAFGVAIRYIGYSLTYALAISISCVLGTLLPPFLAGKLGETLSSSAGLLVIAGVLVGGVAMIVTGYAGFRRESETAHDANKTPFNARLGLPIVLLAGVLSAVFSFALAAAQPVADIAAKHGAGHFQGNVIYLFSNSGAFTTTLLYAGWLATRERTWGEFFRTPDGTGLGRNYLLSALTGLLWYLQFFFYGLGHVRMGRFEFSSWAIHMIILILLSCGFGVAIGEWKSARPATKALVFASIALLLGAVGLISYGNTLASAPAAH</sequence>
<keyword evidence="2" id="KW-1003">Cell membrane</keyword>
<feature type="transmembrane region" description="Helical" evidence="9">
    <location>
        <begin position="136"/>
        <end position="157"/>
    </location>
</feature>
<evidence type="ECO:0000256" key="5">
    <source>
        <dbReference type="ARBA" id="ARBA00022692"/>
    </source>
</evidence>
<feature type="transmembrane region" description="Helical" evidence="9">
    <location>
        <begin position="324"/>
        <end position="343"/>
    </location>
</feature>
<evidence type="ECO:0000256" key="3">
    <source>
        <dbReference type="ARBA" id="ARBA00022519"/>
    </source>
</evidence>
<evidence type="ECO:0000256" key="4">
    <source>
        <dbReference type="ARBA" id="ARBA00022597"/>
    </source>
</evidence>
<feature type="transmembrane region" description="Helical" evidence="9">
    <location>
        <begin position="12"/>
        <end position="28"/>
    </location>
</feature>